<accession>A0ACB9Z3M1</accession>
<reference evidence="1 2" key="1">
    <citation type="journal article" date="2022" name="New Phytol.">
        <title>Ecological generalism drives hyperdiversity of secondary metabolite gene clusters in xylarialean endophytes.</title>
        <authorList>
            <person name="Franco M.E.E."/>
            <person name="Wisecaver J.H."/>
            <person name="Arnold A.E."/>
            <person name="Ju Y.M."/>
            <person name="Slot J.C."/>
            <person name="Ahrendt S."/>
            <person name="Moore L.P."/>
            <person name="Eastman K.E."/>
            <person name="Scott K."/>
            <person name="Konkel Z."/>
            <person name="Mondo S.J."/>
            <person name="Kuo A."/>
            <person name="Hayes R.D."/>
            <person name="Haridas S."/>
            <person name="Andreopoulos B."/>
            <person name="Riley R."/>
            <person name="LaButti K."/>
            <person name="Pangilinan J."/>
            <person name="Lipzen A."/>
            <person name="Amirebrahimi M."/>
            <person name="Yan J."/>
            <person name="Adam C."/>
            <person name="Keymanesh K."/>
            <person name="Ng V."/>
            <person name="Louie K."/>
            <person name="Northen T."/>
            <person name="Drula E."/>
            <person name="Henrissat B."/>
            <person name="Hsieh H.M."/>
            <person name="Youens-Clark K."/>
            <person name="Lutzoni F."/>
            <person name="Miadlikowska J."/>
            <person name="Eastwood D.C."/>
            <person name="Hamelin R.C."/>
            <person name="Grigoriev I.V."/>
            <person name="U'Ren J.M."/>
        </authorList>
    </citation>
    <scope>NUCLEOTIDE SEQUENCE [LARGE SCALE GENOMIC DNA]</scope>
    <source>
        <strain evidence="1 2">CBS 119005</strain>
    </source>
</reference>
<protein>
    <submittedName>
        <fullName evidence="1">Uncharacterized protein</fullName>
    </submittedName>
</protein>
<comment type="caution">
    <text evidence="1">The sequence shown here is derived from an EMBL/GenBank/DDBJ whole genome shotgun (WGS) entry which is preliminary data.</text>
</comment>
<dbReference type="Proteomes" id="UP001497700">
    <property type="component" value="Unassembled WGS sequence"/>
</dbReference>
<evidence type="ECO:0000313" key="1">
    <source>
        <dbReference type="EMBL" id="KAI4865892.1"/>
    </source>
</evidence>
<dbReference type="EMBL" id="MU393466">
    <property type="protein sequence ID" value="KAI4865892.1"/>
    <property type="molecule type" value="Genomic_DNA"/>
</dbReference>
<organism evidence="1 2">
    <name type="scientific">Hypoxylon rubiginosum</name>
    <dbReference type="NCBI Taxonomy" id="110542"/>
    <lineage>
        <taxon>Eukaryota</taxon>
        <taxon>Fungi</taxon>
        <taxon>Dikarya</taxon>
        <taxon>Ascomycota</taxon>
        <taxon>Pezizomycotina</taxon>
        <taxon>Sordariomycetes</taxon>
        <taxon>Xylariomycetidae</taxon>
        <taxon>Xylariales</taxon>
        <taxon>Hypoxylaceae</taxon>
        <taxon>Hypoxylon</taxon>
    </lineage>
</organism>
<gene>
    <name evidence="1" type="ORF">F4820DRAFT_277989</name>
</gene>
<keyword evidence="2" id="KW-1185">Reference proteome</keyword>
<evidence type="ECO:0000313" key="2">
    <source>
        <dbReference type="Proteomes" id="UP001497700"/>
    </source>
</evidence>
<proteinExistence type="predicted"/>
<name>A0ACB9Z3M1_9PEZI</name>
<sequence length="186" mass="21577">MAFSSQPWRWGRISTVANGSEFFCLFVFSFSPLLNAIYEYYGGLLWYNSFRELRRASNQKRFPAASSPVVSPWCARYQDYILATSSICTLYPICNVHIRLLITLNFPPAENTNTPASTASAGERIRYERPFSMVGVHRKKRASIPYDARAHLKHINLLANSFARRLLEWAKGMRESWHVYLDRQTR</sequence>